<organism evidence="1 2">
    <name type="scientific">Pyrenophora tritici-repentis (strain Pt-1C-BFP)</name>
    <name type="common">Wheat tan spot fungus</name>
    <name type="synonym">Drechslera tritici-repentis</name>
    <dbReference type="NCBI Taxonomy" id="426418"/>
    <lineage>
        <taxon>Eukaryota</taxon>
        <taxon>Fungi</taxon>
        <taxon>Dikarya</taxon>
        <taxon>Ascomycota</taxon>
        <taxon>Pezizomycotina</taxon>
        <taxon>Dothideomycetes</taxon>
        <taxon>Pleosporomycetidae</taxon>
        <taxon>Pleosporales</taxon>
        <taxon>Pleosporineae</taxon>
        <taxon>Pleosporaceae</taxon>
        <taxon>Pyrenophora</taxon>
    </lineage>
</organism>
<proteinExistence type="predicted"/>
<gene>
    <name evidence="1" type="ORF">PTRG_03928</name>
</gene>
<evidence type="ECO:0000313" key="1">
    <source>
        <dbReference type="EMBL" id="EDU46766.1"/>
    </source>
</evidence>
<dbReference type="KEGG" id="ptrr:6342164"/>
<reference evidence="2" key="1">
    <citation type="journal article" date="2013" name="G3 (Bethesda)">
        <title>Comparative genomics of a plant-pathogenic fungus, Pyrenophora tritici-repentis, reveals transduplication and the impact of repeat elements on pathogenicity and population divergence.</title>
        <authorList>
            <person name="Manning V.A."/>
            <person name="Pandelova I."/>
            <person name="Dhillon B."/>
            <person name="Wilhelm L.J."/>
            <person name="Goodwin S.B."/>
            <person name="Berlin A.M."/>
            <person name="Figueroa M."/>
            <person name="Freitag M."/>
            <person name="Hane J.K."/>
            <person name="Henrissat B."/>
            <person name="Holman W.H."/>
            <person name="Kodira C.D."/>
            <person name="Martin J."/>
            <person name="Oliver R.P."/>
            <person name="Robbertse B."/>
            <person name="Schackwitz W."/>
            <person name="Schwartz D.C."/>
            <person name="Spatafora J.W."/>
            <person name="Turgeon B.G."/>
            <person name="Yandava C."/>
            <person name="Young S."/>
            <person name="Zhou S."/>
            <person name="Zeng Q."/>
            <person name="Grigoriev I.V."/>
            <person name="Ma L.-J."/>
            <person name="Ciuffetti L.M."/>
        </authorList>
    </citation>
    <scope>NUCLEOTIDE SEQUENCE [LARGE SCALE GENOMIC DNA]</scope>
    <source>
        <strain evidence="2">Pt-1C-BFP</strain>
    </source>
</reference>
<dbReference type="InParanoid" id="B2W0E3"/>
<dbReference type="GeneID" id="6342164"/>
<sequence length="211" mass="24194">MKKEAAWVLYKKVPLKLEMTAMLAQYADIGIAWDTQTNFSKISMWLNAAQYRNIQLVVPSTDEATSLAEITELLLSTITQLLECWDIFTKTTDAIENCKVSVQIGTLFAMKTHPSRITARPTERIRKALKKLGKCIGKNKDVAKWTVTAMEDIKPKKEQGRCMLRKLKRRLRDDGFSFVSLSREAVPAKTEYCHYKYVKAVQRSTHIRFDG</sequence>
<dbReference type="EMBL" id="DS231617">
    <property type="protein sequence ID" value="EDU46766.1"/>
    <property type="molecule type" value="Genomic_DNA"/>
</dbReference>
<accession>B2W0E3</accession>
<dbReference type="HOGENOM" id="CLU_078866_0_0_1"/>
<protein>
    <submittedName>
        <fullName evidence="1">Uncharacterized protein</fullName>
    </submittedName>
</protein>
<dbReference type="Proteomes" id="UP000001471">
    <property type="component" value="Unassembled WGS sequence"/>
</dbReference>
<evidence type="ECO:0000313" key="2">
    <source>
        <dbReference type="Proteomes" id="UP000001471"/>
    </source>
</evidence>
<dbReference type="AlphaFoldDB" id="B2W0E3"/>
<name>B2W0E3_PYRTR</name>